<reference evidence="9" key="1">
    <citation type="journal article" date="2021" name="PeerJ">
        <title>Extensive microbial diversity within the chicken gut microbiome revealed by metagenomics and culture.</title>
        <authorList>
            <person name="Gilroy R."/>
            <person name="Ravi A."/>
            <person name="Getino M."/>
            <person name="Pursley I."/>
            <person name="Horton D.L."/>
            <person name="Alikhan N.F."/>
            <person name="Baker D."/>
            <person name="Gharbi K."/>
            <person name="Hall N."/>
            <person name="Watson M."/>
            <person name="Adriaenssens E.M."/>
            <person name="Foster-Nyarko E."/>
            <person name="Jarju S."/>
            <person name="Secka A."/>
            <person name="Antonio M."/>
            <person name="Oren A."/>
            <person name="Chaudhuri R.R."/>
            <person name="La Ragione R."/>
            <person name="Hildebrand F."/>
            <person name="Pallen M.J."/>
        </authorList>
    </citation>
    <scope>NUCLEOTIDE SEQUENCE</scope>
    <source>
        <strain evidence="9">ChiHjej12B11-9195</strain>
    </source>
</reference>
<keyword evidence="4" id="KW-0862">Zinc</keyword>
<name>A0A9D1ZT17_9MICC</name>
<evidence type="ECO:0000259" key="8">
    <source>
        <dbReference type="Pfam" id="PF17048"/>
    </source>
</evidence>
<dbReference type="InterPro" id="IPR031329">
    <property type="entry name" value="NEUT/ALK_ceramidase_N"/>
</dbReference>
<dbReference type="AlphaFoldDB" id="A0A9D1ZT17"/>
<protein>
    <recommendedName>
        <fullName evidence="5">Neutral ceramidase</fullName>
        <ecNumber evidence="5">3.5.1.23</ecNumber>
    </recommendedName>
</protein>
<feature type="binding site" evidence="4">
    <location>
        <position position="508"/>
    </location>
    <ligand>
        <name>Zn(2+)</name>
        <dbReference type="ChEBI" id="CHEBI:29105"/>
    </ligand>
</feature>
<keyword evidence="5" id="KW-0443">Lipid metabolism</keyword>
<dbReference type="GO" id="GO:0016020">
    <property type="term" value="C:membrane"/>
    <property type="evidence" value="ECO:0007669"/>
    <property type="project" value="GOC"/>
</dbReference>
<dbReference type="GO" id="GO:0046872">
    <property type="term" value="F:metal ion binding"/>
    <property type="evidence" value="ECO:0007669"/>
    <property type="project" value="UniProtKB-KW"/>
</dbReference>
<dbReference type="PANTHER" id="PTHR12670:SF1">
    <property type="entry name" value="NEUTRAL CERAMIDASE"/>
    <property type="match status" value="1"/>
</dbReference>
<keyword evidence="2 5" id="KW-0378">Hydrolase</keyword>
<reference evidence="9" key="2">
    <citation type="submission" date="2021-04" db="EMBL/GenBank/DDBJ databases">
        <authorList>
            <person name="Gilroy R."/>
        </authorList>
    </citation>
    <scope>NUCLEOTIDE SEQUENCE</scope>
    <source>
        <strain evidence="9">ChiHjej12B11-9195</strain>
    </source>
</reference>
<dbReference type="GO" id="GO:0042759">
    <property type="term" value="P:long-chain fatty acid biosynthetic process"/>
    <property type="evidence" value="ECO:0007669"/>
    <property type="project" value="TreeGrafter"/>
</dbReference>
<evidence type="ECO:0000256" key="6">
    <source>
        <dbReference type="SAM" id="SignalP"/>
    </source>
</evidence>
<feature type="signal peptide" evidence="6">
    <location>
        <begin position="1"/>
        <end position="33"/>
    </location>
</feature>
<feature type="binding site" evidence="4">
    <location>
        <position position="260"/>
    </location>
    <ligand>
        <name>Zn(2+)</name>
        <dbReference type="ChEBI" id="CHEBI:29105"/>
    </ligand>
</feature>
<dbReference type="Pfam" id="PF17048">
    <property type="entry name" value="Ceramidse_alk_C"/>
    <property type="match status" value="1"/>
</dbReference>
<dbReference type="Gene3D" id="2.60.40.2300">
    <property type="entry name" value="Neutral/alkaline non-lysosomal ceramidase, C-terminal domain"/>
    <property type="match status" value="1"/>
</dbReference>
<keyword evidence="4" id="KW-0479">Metal-binding</keyword>
<dbReference type="GO" id="GO:0046512">
    <property type="term" value="P:sphingosine biosynthetic process"/>
    <property type="evidence" value="ECO:0007669"/>
    <property type="project" value="TreeGrafter"/>
</dbReference>
<dbReference type="Proteomes" id="UP000824134">
    <property type="component" value="Unassembled WGS sequence"/>
</dbReference>
<dbReference type="GO" id="GO:0046514">
    <property type="term" value="P:ceramide catabolic process"/>
    <property type="evidence" value="ECO:0007669"/>
    <property type="project" value="InterPro"/>
</dbReference>
<accession>A0A9D1ZT17</accession>
<feature type="chain" id="PRO_5039461236" description="Neutral ceramidase" evidence="6">
    <location>
        <begin position="34"/>
        <end position="696"/>
    </location>
</feature>
<dbReference type="InterPro" id="IPR038445">
    <property type="entry name" value="NCDase_C_sf"/>
</dbReference>
<evidence type="ECO:0000256" key="5">
    <source>
        <dbReference type="RuleBase" id="RU366019"/>
    </source>
</evidence>
<dbReference type="PANTHER" id="PTHR12670">
    <property type="entry name" value="CERAMIDASE"/>
    <property type="match status" value="1"/>
</dbReference>
<dbReference type="InterPro" id="IPR031331">
    <property type="entry name" value="NEUT/ALK_ceramidase_C"/>
</dbReference>
<feature type="binding site" evidence="4">
    <location>
        <position position="472"/>
    </location>
    <ligand>
        <name>Zn(2+)</name>
        <dbReference type="ChEBI" id="CHEBI:29105"/>
    </ligand>
</feature>
<proteinExistence type="inferred from homology"/>
<comment type="catalytic activity">
    <reaction evidence="5">
        <text>an N-acylsphing-4-enine + H2O = sphing-4-enine + a fatty acid</text>
        <dbReference type="Rhea" id="RHEA:20856"/>
        <dbReference type="ChEBI" id="CHEBI:15377"/>
        <dbReference type="ChEBI" id="CHEBI:28868"/>
        <dbReference type="ChEBI" id="CHEBI:52639"/>
        <dbReference type="ChEBI" id="CHEBI:57756"/>
        <dbReference type="EC" id="3.5.1.23"/>
    </reaction>
</comment>
<gene>
    <name evidence="9" type="ORF">H9821_06690</name>
</gene>
<evidence type="ECO:0000313" key="10">
    <source>
        <dbReference type="Proteomes" id="UP000824134"/>
    </source>
</evidence>
<sequence>MKLSRHVGVKLGVFGAALSLAAGAYLIPAQADAELTPAGVNAQSLAQLVNSTHPTAANPYLVGAGVADITGEVAEVAFVGYGTDTQKGSGIHTRQYARAFVVIDPASGSRNLIVVLDALSAWNSIRAELVNRIQAEFGPEFTEANIMITASHSHATPGGVSKDVLYNLTTLGFNEPTFNNQVNGSMQAIREALADLAPGNVTVSSSQLTGVGVNRSAVALEQDPANLTDELINGVDPTSTTFRFEHDGVTRAVLNWFAIHPTSLTNRNTLVSSDNKGYAQYLLETVDHGVNLNAGAEDDAFIAAFANSNTGDVSPNTMLQPGMGPTNDMFTNLEIQGTKQADAVRTQLASAGTPVGQGLDSRITYVDFSRVQVDARWTGTGYAGSTCNASLGAPFAAGSVEDGPGAAGFNEGANANKVWSDFNWLAYSSSASLSACQYPKANLLAVHKKVQQKLPVQVMRFGNYYLLGMPGEHNGAVGVQYRQDMAALLGVDESQIIVQGYTNAYSHYVTTPQEYVSQQYEGGATVFGINTMGAFRQTLNTVATSLRDGTELPLGDKPTVRTPMKSAVGKVWYDLPGAGHYYGKVLTQPAHTARGATVSALFVGAHPNNDQQLNSSYLEVQRLEGNRWVTVAGDNDPATRFHWKRRLAAQSRVTIEWKIPADAVPGTYRILYHGDSKNWVGTITPFTGATQNFTVS</sequence>
<evidence type="ECO:0000313" key="9">
    <source>
        <dbReference type="EMBL" id="HIY95330.1"/>
    </source>
</evidence>
<dbReference type="EC" id="3.5.1.23" evidence="5"/>
<organism evidence="9 10">
    <name type="scientific">Candidatus Rothia avicola</name>
    <dbReference type="NCBI Taxonomy" id="2840478"/>
    <lineage>
        <taxon>Bacteria</taxon>
        <taxon>Bacillati</taxon>
        <taxon>Actinomycetota</taxon>
        <taxon>Actinomycetes</taxon>
        <taxon>Micrococcales</taxon>
        <taxon>Micrococcaceae</taxon>
        <taxon>Rothia</taxon>
    </lineage>
</organism>
<evidence type="ECO:0000256" key="1">
    <source>
        <dbReference type="ARBA" id="ARBA00009835"/>
    </source>
</evidence>
<dbReference type="InterPro" id="IPR006823">
    <property type="entry name" value="Ceramidase_alk"/>
</dbReference>
<feature type="domain" description="Neutral/alkaline non-lysosomal ceramidase N-terminal" evidence="7">
    <location>
        <begin position="60"/>
        <end position="537"/>
    </location>
</feature>
<feature type="domain" description="Neutral/alkaline non-lysosomal ceramidase C-terminal" evidence="8">
    <location>
        <begin position="541"/>
        <end position="695"/>
    </location>
</feature>
<evidence type="ECO:0000256" key="4">
    <source>
        <dbReference type="PIRSR" id="PIRSR606823-2"/>
    </source>
</evidence>
<evidence type="ECO:0000256" key="2">
    <source>
        <dbReference type="ARBA" id="ARBA00022801"/>
    </source>
</evidence>
<dbReference type="GO" id="GO:0017040">
    <property type="term" value="F:N-acylsphingosine amidohydrolase activity"/>
    <property type="evidence" value="ECO:0007669"/>
    <property type="project" value="UniProtKB-UniRule"/>
</dbReference>
<dbReference type="EMBL" id="DXCN01000050">
    <property type="protein sequence ID" value="HIY95330.1"/>
    <property type="molecule type" value="Genomic_DNA"/>
</dbReference>
<comment type="cofactor">
    <cofactor evidence="4">
        <name>Zn(2+)</name>
        <dbReference type="ChEBI" id="CHEBI:29105"/>
    </cofactor>
    <text evidence="4">Binds 1 zinc ion per subunit.</text>
</comment>
<comment type="similarity">
    <text evidence="1 5">Belongs to the neutral ceramidase family.</text>
</comment>
<dbReference type="Pfam" id="PF04734">
    <property type="entry name" value="Ceramidase_alk"/>
    <property type="match status" value="1"/>
</dbReference>
<keyword evidence="6" id="KW-0732">Signal</keyword>
<dbReference type="GO" id="GO:0005576">
    <property type="term" value="C:extracellular region"/>
    <property type="evidence" value="ECO:0007669"/>
    <property type="project" value="TreeGrafter"/>
</dbReference>
<keyword evidence="5" id="KW-0746">Sphingolipid metabolism</keyword>
<evidence type="ECO:0000256" key="3">
    <source>
        <dbReference type="PIRSR" id="PIRSR606823-1"/>
    </source>
</evidence>
<comment type="caution">
    <text evidence="9">The sequence shown here is derived from an EMBL/GenBank/DDBJ whole genome shotgun (WGS) entry which is preliminary data.</text>
</comment>
<feature type="active site" description="Nucleophile" evidence="3">
    <location>
        <position position="314"/>
    </location>
</feature>
<feature type="binding site" evidence="4">
    <location>
        <position position="152"/>
    </location>
    <ligand>
        <name>Zn(2+)</name>
        <dbReference type="ChEBI" id="CHEBI:29105"/>
    </ligand>
</feature>
<evidence type="ECO:0000259" key="7">
    <source>
        <dbReference type="Pfam" id="PF04734"/>
    </source>
</evidence>